<dbReference type="Gene3D" id="1.10.260.40">
    <property type="entry name" value="lambda repressor-like DNA-binding domains"/>
    <property type="match status" value="1"/>
</dbReference>
<dbReference type="PROSITE" id="PS50943">
    <property type="entry name" value="HTH_CROC1"/>
    <property type="match status" value="1"/>
</dbReference>
<reference evidence="5 6" key="1">
    <citation type="submission" date="2018-10" db="EMBL/GenBank/DDBJ databases">
        <title>Transmission dynamics of multidrug resistant bacteria on intensive care unit surfaces.</title>
        <authorList>
            <person name="D'Souza A.W."/>
            <person name="Potter R.F."/>
            <person name="Wallace M."/>
            <person name="Shupe A."/>
            <person name="Patel S."/>
            <person name="Sun S."/>
            <person name="Gul D."/>
            <person name="Kwon J.H."/>
            <person name="Andleeb S."/>
            <person name="Burnham C.-A.D."/>
            <person name="Dantas G."/>
        </authorList>
    </citation>
    <scope>NUCLEOTIDE SEQUENCE [LARGE SCALE GENOMIC DNA]</scope>
    <source>
        <strain evidence="5 6">AJ_385</strain>
    </source>
</reference>
<comment type="caution">
    <text evidence="5">The sequence shown here is derived from an EMBL/GenBank/DDBJ whole genome shotgun (WGS) entry which is preliminary data.</text>
</comment>
<evidence type="ECO:0000259" key="4">
    <source>
        <dbReference type="PROSITE" id="PS50943"/>
    </source>
</evidence>
<dbReference type="EMBL" id="RHXE01000007">
    <property type="protein sequence ID" value="RSE25109.1"/>
    <property type="molecule type" value="Genomic_DNA"/>
</dbReference>
<dbReference type="CDD" id="cd06529">
    <property type="entry name" value="S24_LexA-like"/>
    <property type="match status" value="1"/>
</dbReference>
<keyword evidence="1" id="KW-0805">Transcription regulation</keyword>
<gene>
    <name evidence="5" type="ORF">EGT73_05145</name>
</gene>
<dbReference type="InterPro" id="IPR039418">
    <property type="entry name" value="LexA-like"/>
</dbReference>
<dbReference type="SUPFAM" id="SSF47413">
    <property type="entry name" value="lambda repressor-like DNA-binding domains"/>
    <property type="match status" value="1"/>
</dbReference>
<dbReference type="Pfam" id="PF01381">
    <property type="entry name" value="HTH_3"/>
    <property type="match status" value="1"/>
</dbReference>
<dbReference type="PANTHER" id="PTHR40661">
    <property type="match status" value="1"/>
</dbReference>
<feature type="domain" description="HTH cro/C1-type" evidence="4">
    <location>
        <begin position="8"/>
        <end position="61"/>
    </location>
</feature>
<sequence length="242" mass="26913">MKTLADRLKEARLKADKKQGDVAEAAGIKQPTYQALESGKTKKSAYLPEIAKFLGVDVEWLKTGNGSAPEKSNADISAMEVGIYQSGDPVPDGYVAIDYYDDVFVSAGNGYLNLEKPSNNKMLFPVDLIKECNVQPSATKVIHVRGESMFPKLKDGQAISIDMSARTIYDGEIYAFQVGDDTKIKYLFNWSDEGKGGFKAVSANPDKNQFPDEYYSPSKIESEGITILGQYWWKQVVKRVRR</sequence>
<dbReference type="Proteomes" id="UP000277537">
    <property type="component" value="Unassembled WGS sequence"/>
</dbReference>
<dbReference type="SUPFAM" id="SSF51306">
    <property type="entry name" value="LexA/Signal peptidase"/>
    <property type="match status" value="1"/>
</dbReference>
<organism evidence="5 6">
    <name type="scientific">Acinetobacter johnsonii</name>
    <dbReference type="NCBI Taxonomy" id="40214"/>
    <lineage>
        <taxon>Bacteria</taxon>
        <taxon>Pseudomonadati</taxon>
        <taxon>Pseudomonadota</taxon>
        <taxon>Gammaproteobacteria</taxon>
        <taxon>Moraxellales</taxon>
        <taxon>Moraxellaceae</taxon>
        <taxon>Acinetobacter</taxon>
    </lineage>
</organism>
<dbReference type="PANTHER" id="PTHR40661:SF2">
    <property type="entry name" value="HTH-TYPE TRANSCRIPTIONAL REGULATOR PRTR"/>
    <property type="match status" value="1"/>
</dbReference>
<dbReference type="InterPro" id="IPR015927">
    <property type="entry name" value="Peptidase_S24_S26A/B/C"/>
</dbReference>
<evidence type="ECO:0000256" key="2">
    <source>
        <dbReference type="ARBA" id="ARBA00023125"/>
    </source>
</evidence>
<accession>A0A3R9G8K5</accession>
<dbReference type="CDD" id="cd00093">
    <property type="entry name" value="HTH_XRE"/>
    <property type="match status" value="1"/>
</dbReference>
<evidence type="ECO:0000313" key="6">
    <source>
        <dbReference type="Proteomes" id="UP000277537"/>
    </source>
</evidence>
<dbReference type="InterPro" id="IPR010982">
    <property type="entry name" value="Lambda_DNA-bd_dom_sf"/>
</dbReference>
<dbReference type="RefSeq" id="WP_125273662.1">
    <property type="nucleotide sequence ID" value="NZ_CP181916.1"/>
</dbReference>
<protein>
    <submittedName>
        <fullName evidence="5">Helix-turn-helix transcriptional regulator</fullName>
    </submittedName>
</protein>
<dbReference type="SMART" id="SM00530">
    <property type="entry name" value="HTH_XRE"/>
    <property type="match status" value="1"/>
</dbReference>
<evidence type="ECO:0000313" key="5">
    <source>
        <dbReference type="EMBL" id="RSE25109.1"/>
    </source>
</evidence>
<dbReference type="Pfam" id="PF00717">
    <property type="entry name" value="Peptidase_S24"/>
    <property type="match status" value="1"/>
</dbReference>
<name>A0A3R9G8K5_ACIJO</name>
<dbReference type="GO" id="GO:0003677">
    <property type="term" value="F:DNA binding"/>
    <property type="evidence" value="ECO:0007669"/>
    <property type="project" value="UniProtKB-KW"/>
</dbReference>
<evidence type="ECO:0000256" key="1">
    <source>
        <dbReference type="ARBA" id="ARBA00023015"/>
    </source>
</evidence>
<dbReference type="AlphaFoldDB" id="A0A3R9G8K5"/>
<dbReference type="InterPro" id="IPR036286">
    <property type="entry name" value="LexA/Signal_pep-like_sf"/>
</dbReference>
<evidence type="ECO:0000256" key="3">
    <source>
        <dbReference type="ARBA" id="ARBA00023163"/>
    </source>
</evidence>
<keyword evidence="3" id="KW-0804">Transcription</keyword>
<keyword evidence="2" id="KW-0238">DNA-binding</keyword>
<proteinExistence type="predicted"/>
<dbReference type="InterPro" id="IPR001387">
    <property type="entry name" value="Cro/C1-type_HTH"/>
</dbReference>
<dbReference type="Gene3D" id="2.10.109.10">
    <property type="entry name" value="Umud Fragment, subunit A"/>
    <property type="match status" value="1"/>
</dbReference>